<keyword evidence="4" id="KW-1185">Reference proteome</keyword>
<dbReference type="Proteomes" id="UP000008850">
    <property type="component" value="Chromosome"/>
</dbReference>
<comment type="similarity">
    <text evidence="1">Belongs to the AHA1 family.</text>
</comment>
<organism evidence="3 4">
    <name type="scientific">Pelagibacterium halotolerans (strain DSM 22347 / JCM 15775 / CGMCC 1.7692 / B2)</name>
    <dbReference type="NCBI Taxonomy" id="1082931"/>
    <lineage>
        <taxon>Bacteria</taxon>
        <taxon>Pseudomonadati</taxon>
        <taxon>Pseudomonadota</taxon>
        <taxon>Alphaproteobacteria</taxon>
        <taxon>Hyphomicrobiales</taxon>
        <taxon>Devosiaceae</taxon>
        <taxon>Pelagibacterium</taxon>
    </lineage>
</organism>
<dbReference type="Gene3D" id="3.30.530.20">
    <property type="match status" value="1"/>
</dbReference>
<dbReference type="eggNOG" id="COG3832">
    <property type="taxonomic scope" value="Bacteria"/>
</dbReference>
<evidence type="ECO:0000259" key="2">
    <source>
        <dbReference type="Pfam" id="PF08327"/>
    </source>
</evidence>
<dbReference type="InterPro" id="IPR023393">
    <property type="entry name" value="START-like_dom_sf"/>
</dbReference>
<evidence type="ECO:0000313" key="3">
    <source>
        <dbReference type="EMBL" id="AEQ50703.1"/>
    </source>
</evidence>
<dbReference type="SUPFAM" id="SSF55961">
    <property type="entry name" value="Bet v1-like"/>
    <property type="match status" value="1"/>
</dbReference>
<sequence>MGVTVDHRSFVIERELPGSPAHAFRFWSEHELKRRWNACHPDWQVIEDRFDFRTDGHESMIWRMPDGTKQTMLAHFLEVHPRQRIVYAYTMRSNDVPISSSLVTVEFAGRDGNTIMTFTEQAVFANSADGDMRESGTGIGFSRLRDIMVDMLDGAPL</sequence>
<proteinExistence type="inferred from homology"/>
<gene>
    <name evidence="3" type="ordered locus">KKY_664</name>
</gene>
<evidence type="ECO:0000313" key="4">
    <source>
        <dbReference type="Proteomes" id="UP000008850"/>
    </source>
</evidence>
<dbReference type="AlphaFoldDB" id="G4RCN1"/>
<dbReference type="InterPro" id="IPR013538">
    <property type="entry name" value="ASHA1/2-like_C"/>
</dbReference>
<dbReference type="HOGENOM" id="CLU_108923_5_0_5"/>
<dbReference type="Pfam" id="PF08327">
    <property type="entry name" value="AHSA1"/>
    <property type="match status" value="1"/>
</dbReference>
<dbReference type="KEGG" id="phl:KKY_664"/>
<dbReference type="EMBL" id="CP003075">
    <property type="protein sequence ID" value="AEQ50703.1"/>
    <property type="molecule type" value="Genomic_DNA"/>
</dbReference>
<dbReference type="PATRIC" id="fig|1082931.4.peg.658"/>
<protein>
    <submittedName>
        <fullName evidence="3">Activator of Hsp90 ATPase-like protein</fullName>
    </submittedName>
</protein>
<dbReference type="STRING" id="1082931.KKY_664"/>
<dbReference type="RefSeq" id="WP_014129852.1">
    <property type="nucleotide sequence ID" value="NC_016078.1"/>
</dbReference>
<evidence type="ECO:0000256" key="1">
    <source>
        <dbReference type="ARBA" id="ARBA00006817"/>
    </source>
</evidence>
<reference evidence="3 4" key="1">
    <citation type="journal article" date="2012" name="J. Bacteriol.">
        <title>Complete genome sequence of Pelagibacterium halotolerans B2T.</title>
        <authorList>
            <person name="Huo Y.Y."/>
            <person name="Cheng H."/>
            <person name="Han X.F."/>
            <person name="Jiang X.W."/>
            <person name="Sun C."/>
            <person name="Zhang X.Q."/>
            <person name="Zhu X.F."/>
            <person name="Liu Y.F."/>
            <person name="Li P.F."/>
            <person name="Ni P.X."/>
            <person name="Wu M."/>
        </authorList>
    </citation>
    <scope>NUCLEOTIDE SEQUENCE [LARGE SCALE GENOMIC DNA]</scope>
    <source>
        <strain evidence="4">DSM 22347 / JCM 15775 / CGMCC 1.7692 / B2</strain>
    </source>
</reference>
<accession>G4RCN1</accession>
<feature type="domain" description="Activator of Hsp90 ATPase homologue 1/2-like C-terminal" evidence="2">
    <location>
        <begin position="19"/>
        <end position="147"/>
    </location>
</feature>
<name>G4RCN1_PELHB</name>